<dbReference type="PROSITE" id="PS00455">
    <property type="entry name" value="AMP_BINDING"/>
    <property type="match status" value="1"/>
</dbReference>
<comment type="caution">
    <text evidence="3">The sequence shown here is derived from an EMBL/GenBank/DDBJ whole genome shotgun (WGS) entry which is preliminary data.</text>
</comment>
<evidence type="ECO:0000313" key="4">
    <source>
        <dbReference type="Proteomes" id="UP000231962"/>
    </source>
</evidence>
<dbReference type="PANTHER" id="PTHR43813">
    <property type="entry name" value="ACYL-ACTIVATING ENZYME 16, CHLOROPLASTIC-RELATED"/>
    <property type="match status" value="1"/>
</dbReference>
<dbReference type="OrthoDB" id="311554at2"/>
<dbReference type="InterPro" id="IPR042099">
    <property type="entry name" value="ANL_N_sf"/>
</dbReference>
<dbReference type="EMBL" id="NPDY01000002">
    <property type="protein sequence ID" value="PJZ70903.1"/>
    <property type="molecule type" value="Genomic_DNA"/>
</dbReference>
<dbReference type="Gene3D" id="3.40.50.12780">
    <property type="entry name" value="N-terminal domain of ligase-like"/>
    <property type="match status" value="2"/>
</dbReference>
<dbReference type="GO" id="GO:0016874">
    <property type="term" value="F:ligase activity"/>
    <property type="evidence" value="ECO:0007669"/>
    <property type="project" value="UniProtKB-KW"/>
</dbReference>
<dbReference type="InterPro" id="IPR045851">
    <property type="entry name" value="AMP-bd_C_sf"/>
</dbReference>
<dbReference type="Gene3D" id="3.30.300.30">
    <property type="match status" value="1"/>
</dbReference>
<keyword evidence="3" id="KW-0436">Ligase</keyword>
<feature type="domain" description="AMP-dependent synthetase/ligase" evidence="1">
    <location>
        <begin position="20"/>
        <end position="470"/>
    </location>
</feature>
<dbReference type="Proteomes" id="UP000231990">
    <property type="component" value="Unassembled WGS sequence"/>
</dbReference>
<dbReference type="Pfam" id="PF23562">
    <property type="entry name" value="AMP-binding_C_3"/>
    <property type="match status" value="1"/>
</dbReference>
<dbReference type="EMBL" id="NPDZ01000003">
    <property type="protein sequence ID" value="PJZ73798.1"/>
    <property type="molecule type" value="Genomic_DNA"/>
</dbReference>
<evidence type="ECO:0000313" key="5">
    <source>
        <dbReference type="Proteomes" id="UP000231990"/>
    </source>
</evidence>
<evidence type="ECO:0000313" key="2">
    <source>
        <dbReference type="EMBL" id="PJZ70903.1"/>
    </source>
</evidence>
<dbReference type="PRINTS" id="PR00154">
    <property type="entry name" value="AMPBINDING"/>
</dbReference>
<dbReference type="Proteomes" id="UP000231962">
    <property type="component" value="Unassembled WGS sequence"/>
</dbReference>
<keyword evidence="4" id="KW-1185">Reference proteome</keyword>
<dbReference type="RefSeq" id="WP_100712906.1">
    <property type="nucleotide sequence ID" value="NZ_NPDY01000002.1"/>
</dbReference>
<dbReference type="InterPro" id="IPR000873">
    <property type="entry name" value="AMP-dep_synth/lig_dom"/>
</dbReference>
<dbReference type="InterPro" id="IPR020845">
    <property type="entry name" value="AMP-binding_CS"/>
</dbReference>
<dbReference type="InterPro" id="IPR020459">
    <property type="entry name" value="AMP-binding"/>
</dbReference>
<accession>A0A2M9ZNY4</accession>
<proteinExistence type="predicted"/>
<dbReference type="PANTHER" id="PTHR43813:SF1">
    <property type="entry name" value="ACYL-ACTIVATING ENZYME 16, CHLOROPLASTIC-RELATED"/>
    <property type="match status" value="1"/>
</dbReference>
<name>A0A2M9ZNY4_9LEPT</name>
<evidence type="ECO:0000259" key="1">
    <source>
        <dbReference type="Pfam" id="PF00501"/>
    </source>
</evidence>
<dbReference type="InterPro" id="IPR052987">
    <property type="entry name" value="Chloroplast_AMP-bd_Enzymes"/>
</dbReference>
<dbReference type="Pfam" id="PF00501">
    <property type="entry name" value="AMP-binding"/>
    <property type="match status" value="1"/>
</dbReference>
<gene>
    <name evidence="2" type="ORF">CH360_05190</name>
    <name evidence="3" type="ORF">CH373_06460</name>
</gene>
<sequence length="645" mass="72992">MQRSYLPFLSAQTLYQLAKTSAEVFKEHTAQFYKPTGKEYKSISFRELEAIIKRIGLGLISLGVKKEDKIGLIADSGHRWIWVSMGITNIGCVDVPRGTDATDEDLSYILNHTEAKIAFAENSTVVRKLISNHESFPHLKTIILFEKSANLEAKSNFQLITLDELMEKGESWIQENGEKEYTSRGEAIQEKDLATIVYTSGTTGKPKGVMLSHKNILFNVNMSLSLDDIEFSPEDRTMAYLPPWHIAERLIETACIRVGASEAFTSISTLSQDLQEIRPTFLLSVPRVWESFYNKIQDRLKDSSSFKKALFKSFQFFATAYHKNISRLRGLEYSLEARSFLEEISRRTISLFGVILLFIPNTIAQIAFGKIRKGLGGKLRFALSGAGALPEYVDRFFNSIGIPILEGYGMTELGGVSTRRRLDAITVGTLGKCIPGVEIKLKDESGQEIHKPGIKGIAWHKGEHVMMGYYKDSHRTGEMIKDGWLNSGDLLVWTAQGELKYAGRAKDTIVLLGGENLEPEPIEFALTQSPYILQAMVVGHDRKTIGALLVPDWDALDKQLREWKSRLLQEIKDPNEDADVRELFKKEIRELVSSKNGFKNFEKISNFYLLPKNFEPGDELTLTMKVRRNIVSDKYKEAIDRLYRA</sequence>
<reference evidence="4 5" key="1">
    <citation type="submission" date="2017-07" db="EMBL/GenBank/DDBJ databases">
        <title>Leptospira spp. isolated from tropical soils.</title>
        <authorList>
            <person name="Thibeaux R."/>
            <person name="Iraola G."/>
            <person name="Ferres I."/>
            <person name="Bierque E."/>
            <person name="Girault D."/>
            <person name="Soupe-Gilbert M.-E."/>
            <person name="Picardeau M."/>
            <person name="Goarant C."/>
        </authorList>
    </citation>
    <scope>NUCLEOTIDE SEQUENCE [LARGE SCALE GENOMIC DNA]</scope>
    <source>
        <strain evidence="3 5">FH1-B-B1</strain>
        <strain evidence="2 4">FH1-B-C1</strain>
    </source>
</reference>
<organism evidence="3 5">
    <name type="scientific">Leptospira perolatii</name>
    <dbReference type="NCBI Taxonomy" id="2023191"/>
    <lineage>
        <taxon>Bacteria</taxon>
        <taxon>Pseudomonadati</taxon>
        <taxon>Spirochaetota</taxon>
        <taxon>Spirochaetia</taxon>
        <taxon>Leptospirales</taxon>
        <taxon>Leptospiraceae</taxon>
        <taxon>Leptospira</taxon>
    </lineage>
</organism>
<dbReference type="AlphaFoldDB" id="A0A2M9ZNY4"/>
<evidence type="ECO:0000313" key="3">
    <source>
        <dbReference type="EMBL" id="PJZ73798.1"/>
    </source>
</evidence>
<dbReference type="SUPFAM" id="SSF56801">
    <property type="entry name" value="Acetyl-CoA synthetase-like"/>
    <property type="match status" value="1"/>
</dbReference>
<protein>
    <submittedName>
        <fullName evidence="3">Long-chain fatty acid--CoA ligase</fullName>
    </submittedName>
</protein>